<evidence type="ECO:0008006" key="4">
    <source>
        <dbReference type="Google" id="ProtNLM"/>
    </source>
</evidence>
<gene>
    <name evidence="2" type="ORF">PHSY_000327</name>
</gene>
<dbReference type="EMBL" id="DF238768">
    <property type="protein sequence ID" value="GAC92771.1"/>
    <property type="molecule type" value="Genomic_DNA"/>
</dbReference>
<feature type="coiled-coil region" evidence="1">
    <location>
        <begin position="50"/>
        <end position="77"/>
    </location>
</feature>
<keyword evidence="1" id="KW-0175">Coiled coil</keyword>
<dbReference type="OrthoDB" id="35799at2759"/>
<evidence type="ECO:0000256" key="1">
    <source>
        <dbReference type="SAM" id="Coils"/>
    </source>
</evidence>
<protein>
    <recommendedName>
        <fullName evidence="4">ATP synthase subunit d, mitochondrial</fullName>
    </recommendedName>
</protein>
<sequence length="273" mass="29712">MRCGPTLQCTRLTAANSSARCIGTMHSCSCFQNTDIPSLASFAPIAHAQVEQAQATSSKIEAELKDLKATLKNIEDARPFDQLTVDDVVAARPEIGRTVDEMVKKGKWTTPGYDEKFGKICVRGSRCSDRTLAETSVSSNAVQQIESRTSGAQSVVRQTEALLTELVSKICIGPTCIDLTSAVVLLESRANSNTGPEPNVVFPLDSVLSLISISQKWGALKTDLKDEAGLLTGQQMRGCNTAVQRLARRLDRLCVREKNRQHIAFSRPAFDQV</sequence>
<dbReference type="HOGENOM" id="CLU_1019862_0_0_1"/>
<evidence type="ECO:0000313" key="3">
    <source>
        <dbReference type="Proteomes" id="UP000014071"/>
    </source>
</evidence>
<evidence type="ECO:0000313" key="2">
    <source>
        <dbReference type="EMBL" id="GAC92771.1"/>
    </source>
</evidence>
<accession>R9NWB0</accession>
<keyword evidence="3" id="KW-1185">Reference proteome</keyword>
<reference evidence="3" key="1">
    <citation type="journal article" date="2013" name="Genome Announc.">
        <title>Draft genome sequence of the basidiomycetous yeast-like fungus Pseudozyma hubeiensis SY62, which produces an abundant amount of the biosurfactant mannosylerythritol lipids.</title>
        <authorList>
            <person name="Konishi M."/>
            <person name="Hatada Y."/>
            <person name="Horiuchi J."/>
        </authorList>
    </citation>
    <scope>NUCLEOTIDE SEQUENCE [LARGE SCALE GENOMIC DNA]</scope>
    <source>
        <strain evidence="3">SY62</strain>
    </source>
</reference>
<dbReference type="eggNOG" id="KOG3366">
    <property type="taxonomic scope" value="Eukaryota"/>
</dbReference>
<proteinExistence type="predicted"/>
<dbReference type="AlphaFoldDB" id="R9NWB0"/>
<dbReference type="GeneID" id="24105637"/>
<organism evidence="2 3">
    <name type="scientific">Pseudozyma hubeiensis (strain SY62)</name>
    <name type="common">Yeast</name>
    <dbReference type="NCBI Taxonomy" id="1305764"/>
    <lineage>
        <taxon>Eukaryota</taxon>
        <taxon>Fungi</taxon>
        <taxon>Dikarya</taxon>
        <taxon>Basidiomycota</taxon>
        <taxon>Ustilaginomycotina</taxon>
        <taxon>Ustilaginomycetes</taxon>
        <taxon>Ustilaginales</taxon>
        <taxon>Ustilaginaceae</taxon>
        <taxon>Pseudozyma</taxon>
    </lineage>
</organism>
<name>R9NWB0_PSEHS</name>
<dbReference type="RefSeq" id="XP_012186358.1">
    <property type="nucleotide sequence ID" value="XM_012330968.1"/>
</dbReference>
<dbReference type="STRING" id="1305764.R9NWB0"/>
<dbReference type="Proteomes" id="UP000014071">
    <property type="component" value="Unassembled WGS sequence"/>
</dbReference>